<dbReference type="InterPro" id="IPR024983">
    <property type="entry name" value="CHAT_dom"/>
</dbReference>
<evidence type="ECO:0000259" key="1">
    <source>
        <dbReference type="PROSITE" id="PS50006"/>
    </source>
</evidence>
<dbReference type="AlphaFoldDB" id="A0A928W179"/>
<dbReference type="PROSITE" id="PS50006">
    <property type="entry name" value="FHA_DOMAIN"/>
    <property type="match status" value="1"/>
</dbReference>
<evidence type="ECO:0000313" key="2">
    <source>
        <dbReference type="EMBL" id="MBE9041400.1"/>
    </source>
</evidence>
<organism evidence="2 3">
    <name type="scientific">Zarconia navalis LEGE 11467</name>
    <dbReference type="NCBI Taxonomy" id="1828826"/>
    <lineage>
        <taxon>Bacteria</taxon>
        <taxon>Bacillati</taxon>
        <taxon>Cyanobacteriota</taxon>
        <taxon>Cyanophyceae</taxon>
        <taxon>Oscillatoriophycideae</taxon>
        <taxon>Oscillatoriales</taxon>
        <taxon>Oscillatoriales incertae sedis</taxon>
        <taxon>Zarconia</taxon>
        <taxon>Zarconia navalis</taxon>
    </lineage>
</organism>
<accession>A0A928W179</accession>
<protein>
    <submittedName>
        <fullName evidence="2">CHAT domain-containing protein</fullName>
    </submittedName>
</protein>
<dbReference type="Gene3D" id="2.60.200.20">
    <property type="match status" value="1"/>
</dbReference>
<feature type="domain" description="FHA" evidence="1">
    <location>
        <begin position="440"/>
        <end position="492"/>
    </location>
</feature>
<dbReference type="Proteomes" id="UP000621799">
    <property type="component" value="Unassembled WGS sequence"/>
</dbReference>
<gene>
    <name evidence="2" type="ORF">IQ235_11465</name>
</gene>
<comment type="caution">
    <text evidence="2">The sequence shown here is derived from an EMBL/GenBank/DDBJ whole genome shotgun (WGS) entry which is preliminary data.</text>
</comment>
<dbReference type="EMBL" id="JADEXN010000189">
    <property type="protein sequence ID" value="MBE9041400.1"/>
    <property type="molecule type" value="Genomic_DNA"/>
</dbReference>
<dbReference type="SUPFAM" id="SSF49879">
    <property type="entry name" value="SMAD/FHA domain"/>
    <property type="match status" value="1"/>
</dbReference>
<dbReference type="InterPro" id="IPR008984">
    <property type="entry name" value="SMAD_FHA_dom_sf"/>
</dbReference>
<proteinExistence type="predicted"/>
<keyword evidence="3" id="KW-1185">Reference proteome</keyword>
<dbReference type="RefSeq" id="WP_264321611.1">
    <property type="nucleotide sequence ID" value="NZ_JADEXN010000189.1"/>
</dbReference>
<dbReference type="InterPro" id="IPR000253">
    <property type="entry name" value="FHA_dom"/>
</dbReference>
<reference evidence="2" key="1">
    <citation type="submission" date="2020-10" db="EMBL/GenBank/DDBJ databases">
        <authorList>
            <person name="Castelo-Branco R."/>
            <person name="Eusebio N."/>
            <person name="Adriana R."/>
            <person name="Vieira A."/>
            <person name="Brugerolle De Fraissinette N."/>
            <person name="Rezende De Castro R."/>
            <person name="Schneider M.P."/>
            <person name="Vasconcelos V."/>
            <person name="Leao P.N."/>
        </authorList>
    </citation>
    <scope>NUCLEOTIDE SEQUENCE</scope>
    <source>
        <strain evidence="2">LEGE 11467</strain>
    </source>
</reference>
<sequence>MPQADHPCLNIAIAPLTSAAGNHFAIWVLQAPYLGGHVHHDCPWTDDLAQTWQAWQQLFSLEPIPSPLARSTSQNIIERPSTTQGPATNYSSLLMQKLGLGLWQWLFSGPIQRSFAQSQGIAMGQKKPLRLRLELRDPHLMGLPWEIIQPQLGKPAISLSQRLLFTRTTSDVEALSYRLADRSVNILLVLGQESAGINRPRLDLEKEAIALAEIFARCGQLNGTTPYRVTTLIQPTPSELSQHLETVETHIFLYAGHGVPAPDGGRLFLRSDTTLGGTELAQVLVRAQVTLAVFNSCWGAQCDRHDLQSLPRSSLAEVLVHHGVPAVLAMRDTIADREALSFIEAFAKALAEQHSIDRAVSLARQQLLTLYKFNQPAWTLPVLYMHPEFDGCLIPMRHFDSSLTELPSNSNTRIGQPLSSAYLRLVGGNDKTWPVRAGLMRVGRTAQNDLTVAERWVSKHHAEIFYRNLQPSGNNSKPAYFLRDVSRYGTLVLNAGTGNWQKVHRQEIPLTSGMQFKFGSSQGQTWEFAIEE</sequence>
<dbReference type="CDD" id="cd00060">
    <property type="entry name" value="FHA"/>
    <property type="match status" value="1"/>
</dbReference>
<name>A0A928W179_9CYAN</name>
<evidence type="ECO:0000313" key="3">
    <source>
        <dbReference type="Proteomes" id="UP000621799"/>
    </source>
</evidence>
<dbReference type="Pfam" id="PF00498">
    <property type="entry name" value="FHA"/>
    <property type="match status" value="1"/>
</dbReference>
<dbReference type="Pfam" id="PF12770">
    <property type="entry name" value="CHAT"/>
    <property type="match status" value="1"/>
</dbReference>